<dbReference type="PANTHER" id="PTHR43586">
    <property type="entry name" value="CYSTEINE DESULFURASE"/>
    <property type="match status" value="1"/>
</dbReference>
<dbReference type="PANTHER" id="PTHR43586:SF8">
    <property type="entry name" value="CYSTEINE DESULFURASE 1, CHLOROPLASTIC"/>
    <property type="match status" value="1"/>
</dbReference>
<evidence type="ECO:0000313" key="12">
    <source>
        <dbReference type="EMBL" id="KEG19685.1"/>
    </source>
</evidence>
<feature type="domain" description="Aminotransferase class V" evidence="11">
    <location>
        <begin position="33"/>
        <end position="401"/>
    </location>
</feature>
<comment type="function">
    <text evidence="3">Catalyzes the removal of elemental sulfur atoms from cysteine to produce alanine. Seems to participate in the biosynthesis of the nitrogenase metalloclusters by providing the inorganic sulfur required for the Fe-S core formation.</text>
</comment>
<evidence type="ECO:0000256" key="7">
    <source>
        <dbReference type="ARBA" id="ARBA00021850"/>
    </source>
</evidence>
<comment type="similarity">
    <text evidence="4">Belongs to the class-V pyridoxal-phosphate-dependent aminotransferase family. Csd subfamily.</text>
</comment>
<evidence type="ECO:0000259" key="11">
    <source>
        <dbReference type="Pfam" id="PF00266"/>
    </source>
</evidence>
<dbReference type="InterPro" id="IPR015421">
    <property type="entry name" value="PyrdxlP-dep_Trfase_major"/>
</dbReference>
<dbReference type="EMBL" id="ASIV01000005">
    <property type="protein sequence ID" value="KEG19685.1"/>
    <property type="molecule type" value="Genomic_DNA"/>
</dbReference>
<dbReference type="CDD" id="cd06453">
    <property type="entry name" value="SufS_like"/>
    <property type="match status" value="1"/>
</dbReference>
<reference evidence="12 13" key="1">
    <citation type="submission" date="2013-04" db="EMBL/GenBank/DDBJ databases">
        <title>The Genome Sequence of Bartonella bacilliformis Ver097.</title>
        <authorList>
            <consortium name="The Broad Institute Genomics Platform"/>
            <consortium name="The Broad Institute Genome Sequencing Center for Infectious Disease"/>
            <person name="Feldgarden M."/>
            <person name="Kirby J."/>
            <person name="Birtles R."/>
            <person name="Dasch G."/>
            <person name="Hendrix L."/>
            <person name="Koehler J."/>
            <person name="Walker B."/>
            <person name="Young S.K."/>
            <person name="Zeng Q."/>
            <person name="Gargeya S."/>
            <person name="Fitzgerald M."/>
            <person name="Haas B."/>
            <person name="Abouelleil A."/>
            <person name="Allen A.W."/>
            <person name="Alvarado L."/>
            <person name="Arachchi H.M."/>
            <person name="Berlin A.M."/>
            <person name="Chapman S.B."/>
            <person name="Gainer-Dewar J."/>
            <person name="Goldberg J."/>
            <person name="Griggs A."/>
            <person name="Gujja S."/>
            <person name="Hansen M."/>
            <person name="Howarth C."/>
            <person name="Imamovic A."/>
            <person name="Ireland A."/>
            <person name="Larimer J."/>
            <person name="McCowan C."/>
            <person name="Murphy C."/>
            <person name="Pearson M."/>
            <person name="Poon T.W."/>
            <person name="Priest M."/>
            <person name="Roberts A."/>
            <person name="Saif S."/>
            <person name="Shea T."/>
            <person name="Sisk P."/>
            <person name="Sykes S."/>
            <person name="Wortman J."/>
            <person name="Nusbaum C."/>
            <person name="Birren B."/>
        </authorList>
    </citation>
    <scope>NUCLEOTIDE SEQUENCE [LARGE SCALE GENOMIC DNA]</scope>
    <source>
        <strain evidence="12 13">Ver097</strain>
    </source>
</reference>
<evidence type="ECO:0000256" key="3">
    <source>
        <dbReference type="ARBA" id="ARBA00003120"/>
    </source>
</evidence>
<proteinExistence type="inferred from homology"/>
<comment type="catalytic activity">
    <reaction evidence="10">
        <text>(sulfur carrier)-H + L-cysteine = (sulfur carrier)-SH + L-alanine</text>
        <dbReference type="Rhea" id="RHEA:43892"/>
        <dbReference type="Rhea" id="RHEA-COMP:14737"/>
        <dbReference type="Rhea" id="RHEA-COMP:14739"/>
        <dbReference type="ChEBI" id="CHEBI:29917"/>
        <dbReference type="ChEBI" id="CHEBI:35235"/>
        <dbReference type="ChEBI" id="CHEBI:57972"/>
        <dbReference type="ChEBI" id="CHEBI:64428"/>
        <dbReference type="EC" id="2.8.1.7"/>
    </reaction>
</comment>
<comment type="cofactor">
    <cofactor evidence="1">
        <name>pyridoxal 5'-phosphate</name>
        <dbReference type="ChEBI" id="CHEBI:597326"/>
    </cofactor>
</comment>
<dbReference type="PATRIC" id="fig|1293911.3.peg.932"/>
<evidence type="ECO:0000256" key="1">
    <source>
        <dbReference type="ARBA" id="ARBA00001933"/>
    </source>
</evidence>
<dbReference type="InterPro" id="IPR015422">
    <property type="entry name" value="PyrdxlP-dep_Trfase_small"/>
</dbReference>
<dbReference type="InterPro" id="IPR015424">
    <property type="entry name" value="PyrdxlP-dep_Trfase"/>
</dbReference>
<evidence type="ECO:0000256" key="4">
    <source>
        <dbReference type="ARBA" id="ARBA00010447"/>
    </source>
</evidence>
<dbReference type="RefSeq" id="WP_041849628.1">
    <property type="nucleotide sequence ID" value="NZ_KL503804.1"/>
</dbReference>
<dbReference type="NCBIfam" id="TIGR01979">
    <property type="entry name" value="sufS"/>
    <property type="match status" value="1"/>
</dbReference>
<comment type="caution">
    <text evidence="12">The sequence shown here is derived from an EMBL/GenBank/DDBJ whole genome shotgun (WGS) entry which is preliminary data.</text>
</comment>
<dbReference type="InterPro" id="IPR000192">
    <property type="entry name" value="Aminotrans_V_dom"/>
</dbReference>
<dbReference type="PIRSF" id="PIRSF005572">
    <property type="entry name" value="NifS"/>
    <property type="match status" value="1"/>
</dbReference>
<evidence type="ECO:0000313" key="13">
    <source>
        <dbReference type="Proteomes" id="UP000031740"/>
    </source>
</evidence>
<organism evidence="12 13">
    <name type="scientific">Bartonella bacilliformis Ver097</name>
    <dbReference type="NCBI Taxonomy" id="1293911"/>
    <lineage>
        <taxon>Bacteria</taxon>
        <taxon>Pseudomonadati</taxon>
        <taxon>Pseudomonadota</taxon>
        <taxon>Alphaproteobacteria</taxon>
        <taxon>Hyphomicrobiales</taxon>
        <taxon>Bartonellaceae</taxon>
        <taxon>Bartonella</taxon>
    </lineage>
</organism>
<keyword evidence="9" id="KW-0663">Pyridoxal phosphate</keyword>
<dbReference type="EC" id="2.8.1.7" evidence="5"/>
<evidence type="ECO:0000256" key="10">
    <source>
        <dbReference type="ARBA" id="ARBA00050776"/>
    </source>
</evidence>
<dbReference type="InterPro" id="IPR010970">
    <property type="entry name" value="Cys_dSase_SufS"/>
</dbReference>
<evidence type="ECO:0000256" key="5">
    <source>
        <dbReference type="ARBA" id="ARBA00012239"/>
    </source>
</evidence>
<accession>A0A072R1S6</accession>
<dbReference type="GO" id="GO:0006534">
    <property type="term" value="P:cysteine metabolic process"/>
    <property type="evidence" value="ECO:0007669"/>
    <property type="project" value="InterPro"/>
</dbReference>
<name>A0A072R1S6_BARBA</name>
<dbReference type="STRING" id="1293911.H710_00899"/>
<dbReference type="Proteomes" id="UP000031740">
    <property type="component" value="Unassembled WGS sequence"/>
</dbReference>
<comment type="function">
    <text evidence="2">Catalyzes the removal of elemental sulfur and selenium atoms from L-cysteine, L-cystine, L-selenocysteine, and L-selenocystine to produce L-alanine.</text>
</comment>
<keyword evidence="8" id="KW-0808">Transferase</keyword>
<dbReference type="AlphaFoldDB" id="A0A072R1S6"/>
<evidence type="ECO:0000256" key="6">
    <source>
        <dbReference type="ARBA" id="ARBA00013558"/>
    </source>
</evidence>
<dbReference type="HOGENOM" id="CLU_003433_2_5_5"/>
<evidence type="ECO:0000256" key="2">
    <source>
        <dbReference type="ARBA" id="ARBA00002824"/>
    </source>
</evidence>
<gene>
    <name evidence="12" type="ORF">H710_00899</name>
</gene>
<evidence type="ECO:0000256" key="8">
    <source>
        <dbReference type="ARBA" id="ARBA00022679"/>
    </source>
</evidence>
<evidence type="ECO:0000256" key="9">
    <source>
        <dbReference type="ARBA" id="ARBA00022898"/>
    </source>
</evidence>
<dbReference type="SUPFAM" id="SSF53383">
    <property type="entry name" value="PLP-dependent transferases"/>
    <property type="match status" value="1"/>
</dbReference>
<dbReference type="InterPro" id="IPR016454">
    <property type="entry name" value="Cysteine_dSase"/>
</dbReference>
<dbReference type="GO" id="GO:0030170">
    <property type="term" value="F:pyridoxal phosphate binding"/>
    <property type="evidence" value="ECO:0007669"/>
    <property type="project" value="InterPro"/>
</dbReference>
<sequence>MENHTQTLNYNVEEIRRDFPILHHTVYGKRLAYLDNGASSQKPQPVLEAMNNIHQSSYANVHRGIHFLSNSATQFYENSRETVRSFLNAQTVEEVIFTKNATEAINTVAYGWGMSSLNEGDEIILTIMEHHSNIVPWHFIRERKGVKLVFVPVDEDGILHIEDVQKAFSNKTRLVAITHMSNVLGTVPPVKEIVKLAHQNAVPVLIDGSQGIVHLTVDMQDLDCDWYVFTGHKIYGPTGIGVLYGKKSRLEEMNPFQGGGEMIEEITVDQVSYNSLPYRFEAGTPPIVEAVGLATAINYIDEKNKNSIHAHELELLAYMHERLETVKSLRIYGRAPNKGPIVSFTIEGIHPHDIAMFIDREGIAIRAGTHCAQPLLQHFSSTSTCRASLAMYNNHEDVDQLVKALEKARTFFNG</sequence>
<dbReference type="Pfam" id="PF00266">
    <property type="entry name" value="Aminotran_5"/>
    <property type="match status" value="1"/>
</dbReference>
<protein>
    <recommendedName>
        <fullName evidence="6">Cysteine desulfurase</fullName>
        <ecNumber evidence="5">2.8.1.7</ecNumber>
    </recommendedName>
    <alternativeName>
        <fullName evidence="7">Probable cysteine desulfurase</fullName>
    </alternativeName>
</protein>
<dbReference type="Gene3D" id="3.90.1150.10">
    <property type="entry name" value="Aspartate Aminotransferase, domain 1"/>
    <property type="match status" value="1"/>
</dbReference>
<dbReference type="Gene3D" id="3.40.640.10">
    <property type="entry name" value="Type I PLP-dependent aspartate aminotransferase-like (Major domain)"/>
    <property type="match status" value="1"/>
</dbReference>
<dbReference type="GO" id="GO:0031071">
    <property type="term" value="F:cysteine desulfurase activity"/>
    <property type="evidence" value="ECO:0007669"/>
    <property type="project" value="UniProtKB-EC"/>
</dbReference>